<evidence type="ECO:0000313" key="1">
    <source>
        <dbReference type="EMBL" id="KAK2572462.1"/>
    </source>
</evidence>
<reference evidence="1" key="1">
    <citation type="journal article" date="2023" name="G3 (Bethesda)">
        <title>Whole genome assembly and annotation of the endangered Caribbean coral Acropora cervicornis.</title>
        <authorList>
            <person name="Selwyn J.D."/>
            <person name="Vollmer S.V."/>
        </authorList>
    </citation>
    <scope>NUCLEOTIDE SEQUENCE</scope>
    <source>
        <strain evidence="1">K2</strain>
    </source>
</reference>
<evidence type="ECO:0000313" key="2">
    <source>
        <dbReference type="Proteomes" id="UP001249851"/>
    </source>
</evidence>
<accession>A0AAD9VFW5</accession>
<sequence length="101" mass="11702">MKLVYRGGNIRCATNTAFNSKWGCHKGVEKQPDIPKKRLYQGLGALWCSMPGVDDLRYRELVFTNFGVPFYLERYRDLRIWCSEDLKDSGESALMFTLNTI</sequence>
<gene>
    <name evidence="1" type="ORF">P5673_002711</name>
</gene>
<reference evidence="1" key="2">
    <citation type="journal article" date="2023" name="Science">
        <title>Genomic signatures of disease resistance in endangered staghorn corals.</title>
        <authorList>
            <person name="Vollmer S.V."/>
            <person name="Selwyn J.D."/>
            <person name="Despard B.A."/>
            <person name="Roesel C.L."/>
        </authorList>
    </citation>
    <scope>NUCLEOTIDE SEQUENCE</scope>
    <source>
        <strain evidence="1">K2</strain>
    </source>
</reference>
<proteinExistence type="predicted"/>
<name>A0AAD9VFW5_ACRCE</name>
<dbReference type="AlphaFoldDB" id="A0AAD9VFW5"/>
<dbReference type="EMBL" id="JARQWQ010000004">
    <property type="protein sequence ID" value="KAK2572462.1"/>
    <property type="molecule type" value="Genomic_DNA"/>
</dbReference>
<protein>
    <submittedName>
        <fullName evidence="1">Uncharacterized protein</fullName>
    </submittedName>
</protein>
<comment type="caution">
    <text evidence="1">The sequence shown here is derived from an EMBL/GenBank/DDBJ whole genome shotgun (WGS) entry which is preliminary data.</text>
</comment>
<keyword evidence="2" id="KW-1185">Reference proteome</keyword>
<organism evidence="1 2">
    <name type="scientific">Acropora cervicornis</name>
    <name type="common">Staghorn coral</name>
    <dbReference type="NCBI Taxonomy" id="6130"/>
    <lineage>
        <taxon>Eukaryota</taxon>
        <taxon>Metazoa</taxon>
        <taxon>Cnidaria</taxon>
        <taxon>Anthozoa</taxon>
        <taxon>Hexacorallia</taxon>
        <taxon>Scleractinia</taxon>
        <taxon>Astrocoeniina</taxon>
        <taxon>Acroporidae</taxon>
        <taxon>Acropora</taxon>
    </lineage>
</organism>
<dbReference type="Proteomes" id="UP001249851">
    <property type="component" value="Unassembled WGS sequence"/>
</dbReference>